<dbReference type="EMBL" id="JADOTX010000001">
    <property type="protein sequence ID" value="MBG6069638.1"/>
    <property type="molecule type" value="Genomic_DNA"/>
</dbReference>
<feature type="domain" description="Arginosuccinate synthase-like N-terminal" evidence="8">
    <location>
        <begin position="5"/>
        <end position="130"/>
    </location>
</feature>
<proteinExistence type="predicted"/>
<feature type="domain" description="Arginosuccinate synthase C-terminal" evidence="9">
    <location>
        <begin position="162"/>
        <end position="339"/>
    </location>
</feature>
<dbReference type="GO" id="GO:0004055">
    <property type="term" value="F:argininosuccinate synthase activity"/>
    <property type="evidence" value="ECO:0007669"/>
    <property type="project" value="UniProtKB-EC"/>
</dbReference>
<dbReference type="Gene3D" id="3.90.1260.10">
    <property type="entry name" value="Argininosuccinate synthetase, chain A, domain 2"/>
    <property type="match status" value="1"/>
</dbReference>
<keyword evidence="11" id="KW-1185">Reference proteome</keyword>
<evidence type="ECO:0000313" key="11">
    <source>
        <dbReference type="Proteomes" id="UP000614915"/>
    </source>
</evidence>
<evidence type="ECO:0000256" key="1">
    <source>
        <dbReference type="ARBA" id="ARBA00004967"/>
    </source>
</evidence>
<dbReference type="EC" id="6.3.4.5" evidence="2"/>
<dbReference type="Pfam" id="PF00764">
    <property type="entry name" value="Arginosuc_synth"/>
    <property type="match status" value="1"/>
</dbReference>
<dbReference type="SUPFAM" id="SSF52402">
    <property type="entry name" value="Adenine nucleotide alpha hydrolases-like"/>
    <property type="match status" value="1"/>
</dbReference>
<dbReference type="SUPFAM" id="SSF69864">
    <property type="entry name" value="Argininosuccinate synthetase, C-terminal domain"/>
    <property type="match status" value="1"/>
</dbReference>
<evidence type="ECO:0000256" key="3">
    <source>
        <dbReference type="ARBA" id="ARBA00022571"/>
    </source>
</evidence>
<dbReference type="Pfam" id="PF20979">
    <property type="entry name" value="Arginosuc_syn_C"/>
    <property type="match status" value="1"/>
</dbReference>
<dbReference type="InterPro" id="IPR014729">
    <property type="entry name" value="Rossmann-like_a/b/a_fold"/>
</dbReference>
<keyword evidence="3" id="KW-0055">Arginine biosynthesis</keyword>
<evidence type="ECO:0000256" key="7">
    <source>
        <dbReference type="ARBA" id="ARBA00022840"/>
    </source>
</evidence>
<keyword evidence="7" id="KW-0067">ATP-binding</keyword>
<dbReference type="PANTHER" id="PTHR11587:SF2">
    <property type="entry name" value="ARGININOSUCCINATE SYNTHASE"/>
    <property type="match status" value="1"/>
</dbReference>
<dbReference type="Proteomes" id="UP000614915">
    <property type="component" value="Unassembled WGS sequence"/>
</dbReference>
<dbReference type="InterPro" id="IPR048268">
    <property type="entry name" value="Arginosuc_syn_C"/>
</dbReference>
<sequence length="366" mass="38978">MTVGAWLAEQDVEVEHFVADIGQTGPMTAAQTAEWLTGEGHKAHLIDLRGEMADMALDLAACQATYGAGYWNTTSASRYVLVSGMAQMLRSAGCGVLAHGCVGGGNDQARFSRYAAALTPDVEVLIPWTQPFLLERFPDRASMGAYLAERNYPAEVTSAAGYSIDANLAGASHESNELESLATPPTAATPLMTVWPVDGADTPELMSVRFAAGRPVQIQGQPVSSLEALTLANAAGRRHGISLRSVVENRVNGTKCRCVYESPGMDVLGTCVSALMQVCLDKPATALMREISDAVSTAVYEGRVLETTHVGAASAAKQITAALNGLVEIELYKGNVTVRSFADLEERPEAARQTRFRHGGHHWEIG</sequence>
<dbReference type="InterPro" id="IPR048267">
    <property type="entry name" value="Arginosuc_syn_N"/>
</dbReference>
<reference evidence="10 11" key="1">
    <citation type="submission" date="2020-11" db="EMBL/GenBank/DDBJ databases">
        <title>Sequencing the genomes of 1000 actinobacteria strains.</title>
        <authorList>
            <person name="Klenk H.-P."/>
        </authorList>
    </citation>
    <scope>NUCLEOTIDE SEQUENCE [LARGE SCALE GENOMIC DNA]</scope>
    <source>
        <strain evidence="10 11">DSM 101692</strain>
    </source>
</reference>
<keyword evidence="4 10" id="KW-0436">Ligase</keyword>
<name>A0ABS0JTG4_9ACTN</name>
<dbReference type="InterPro" id="IPR001518">
    <property type="entry name" value="Arginosuc_synth"/>
</dbReference>
<protein>
    <recommendedName>
        <fullName evidence="2">argininosuccinate synthase</fullName>
        <ecNumber evidence="2">6.3.4.5</ecNumber>
    </recommendedName>
</protein>
<dbReference type="InterPro" id="IPR024074">
    <property type="entry name" value="AS_cat/multimer_dom_body"/>
</dbReference>
<dbReference type="Gene3D" id="3.40.50.620">
    <property type="entry name" value="HUPs"/>
    <property type="match status" value="1"/>
</dbReference>
<dbReference type="PANTHER" id="PTHR11587">
    <property type="entry name" value="ARGININOSUCCINATE SYNTHASE"/>
    <property type="match status" value="1"/>
</dbReference>
<evidence type="ECO:0000256" key="2">
    <source>
        <dbReference type="ARBA" id="ARBA00012286"/>
    </source>
</evidence>
<gene>
    <name evidence="10" type="ORF">IW248_005925</name>
</gene>
<comment type="caution">
    <text evidence="10">The sequence shown here is derived from an EMBL/GenBank/DDBJ whole genome shotgun (WGS) entry which is preliminary data.</text>
</comment>
<accession>A0ABS0JTG4</accession>
<evidence type="ECO:0000256" key="6">
    <source>
        <dbReference type="ARBA" id="ARBA00022741"/>
    </source>
</evidence>
<evidence type="ECO:0000259" key="9">
    <source>
        <dbReference type="Pfam" id="PF20979"/>
    </source>
</evidence>
<evidence type="ECO:0000256" key="4">
    <source>
        <dbReference type="ARBA" id="ARBA00022598"/>
    </source>
</evidence>
<evidence type="ECO:0000259" key="8">
    <source>
        <dbReference type="Pfam" id="PF00764"/>
    </source>
</evidence>
<comment type="pathway">
    <text evidence="1">Amino-acid biosynthesis; L-arginine biosynthesis; L-arginine from L-ornithine and carbamoyl phosphate: step 2/3.</text>
</comment>
<organism evidence="10 11">
    <name type="scientific">Micromonospora ureilytica</name>
    <dbReference type="NCBI Taxonomy" id="709868"/>
    <lineage>
        <taxon>Bacteria</taxon>
        <taxon>Bacillati</taxon>
        <taxon>Actinomycetota</taxon>
        <taxon>Actinomycetes</taxon>
        <taxon>Micromonosporales</taxon>
        <taxon>Micromonosporaceae</taxon>
        <taxon>Micromonospora</taxon>
    </lineage>
</organism>
<evidence type="ECO:0000256" key="5">
    <source>
        <dbReference type="ARBA" id="ARBA00022605"/>
    </source>
</evidence>
<keyword evidence="5" id="KW-0028">Amino-acid biosynthesis</keyword>
<evidence type="ECO:0000313" key="10">
    <source>
        <dbReference type="EMBL" id="MBG6069638.1"/>
    </source>
</evidence>
<keyword evidence="6" id="KW-0547">Nucleotide-binding</keyword>